<dbReference type="GeneID" id="36290072"/>
<evidence type="ECO:0000256" key="1">
    <source>
        <dbReference type="ARBA" id="ARBA00005054"/>
    </source>
</evidence>
<sequence>MSSSSHPPTKLTVLISGSGTNLQALIDATTSSPPTLPNTVITHVISNKKNAYGLDRARSAGIKTSYHNLVAGHYLKSGEKDPEAIKAGREKYDADLAALILGDGPDLIVCAGWMHILSPPFLAPLEKEHVPVINLHPALPGAYDGANAIKRAYEDFVAGKSKGPTGVMVHYVVAEVDRGQPVLVREVEFQEGETLEGLEGRIHEVEHGIIVEGTRKASEELWEGREKEGGK</sequence>
<comment type="similarity">
    <text evidence="6">Belongs to the GART family.</text>
</comment>
<dbReference type="RefSeq" id="XP_024322168.1">
    <property type="nucleotide sequence ID" value="XM_024470602.1"/>
</dbReference>
<evidence type="ECO:0000259" key="10">
    <source>
        <dbReference type="Pfam" id="PF00551"/>
    </source>
</evidence>
<dbReference type="PANTHER" id="PTHR43369:SF2">
    <property type="entry name" value="PHOSPHORIBOSYLGLYCINAMIDE FORMYLTRANSFERASE"/>
    <property type="match status" value="1"/>
</dbReference>
<evidence type="ECO:0000256" key="7">
    <source>
        <dbReference type="ARBA" id="ARBA00041324"/>
    </source>
</evidence>
<dbReference type="SUPFAM" id="SSF53328">
    <property type="entry name" value="Formyltransferase"/>
    <property type="match status" value="1"/>
</dbReference>
<dbReference type="GO" id="GO:0006189">
    <property type="term" value="P:'de novo' IMP biosynthetic process"/>
    <property type="evidence" value="ECO:0007669"/>
    <property type="project" value="InterPro"/>
</dbReference>
<gene>
    <name evidence="11" type="ORF">VC83_07022</name>
</gene>
<dbReference type="HAMAP" id="MF_01930">
    <property type="entry name" value="PurN"/>
    <property type="match status" value="1"/>
</dbReference>
<name>A0A177A441_9PEZI</name>
<dbReference type="EMBL" id="KV441402">
    <property type="protein sequence ID" value="OAF56877.1"/>
    <property type="molecule type" value="Genomic_DNA"/>
</dbReference>
<accession>A0A177A441</accession>
<dbReference type="CDD" id="cd08645">
    <property type="entry name" value="FMT_core_GART"/>
    <property type="match status" value="1"/>
</dbReference>
<dbReference type="NCBIfam" id="TIGR00639">
    <property type="entry name" value="PurN"/>
    <property type="match status" value="1"/>
</dbReference>
<dbReference type="VEuPathDB" id="FungiDB:GMDG_04141"/>
<dbReference type="AlphaFoldDB" id="A0A177A441"/>
<evidence type="ECO:0000256" key="4">
    <source>
        <dbReference type="ARBA" id="ARBA00022679"/>
    </source>
</evidence>
<comment type="catalytic activity">
    <reaction evidence="9">
        <text>N(1)-(5-phospho-beta-D-ribosyl)glycinamide + (6R)-10-formyltetrahydrofolate = N(2)-formyl-N(1)-(5-phospho-beta-D-ribosyl)glycinamide + (6S)-5,6,7,8-tetrahydrofolate + H(+)</text>
        <dbReference type="Rhea" id="RHEA:15053"/>
        <dbReference type="ChEBI" id="CHEBI:15378"/>
        <dbReference type="ChEBI" id="CHEBI:57453"/>
        <dbReference type="ChEBI" id="CHEBI:143788"/>
        <dbReference type="ChEBI" id="CHEBI:147286"/>
        <dbReference type="ChEBI" id="CHEBI:195366"/>
        <dbReference type="EC" id="2.1.2.2"/>
    </reaction>
</comment>
<dbReference type="GO" id="GO:0004644">
    <property type="term" value="F:phosphoribosylglycinamide formyltransferase activity"/>
    <property type="evidence" value="ECO:0007669"/>
    <property type="project" value="UniProtKB-EC"/>
</dbReference>
<evidence type="ECO:0000313" key="11">
    <source>
        <dbReference type="EMBL" id="OAF56877.1"/>
    </source>
</evidence>
<keyword evidence="4" id="KW-0808">Transferase</keyword>
<keyword evidence="5" id="KW-0658">Purine biosynthesis</keyword>
<evidence type="ECO:0000256" key="2">
    <source>
        <dbReference type="ARBA" id="ARBA00012254"/>
    </source>
</evidence>
<proteinExistence type="inferred from homology"/>
<dbReference type="Gene3D" id="3.40.50.170">
    <property type="entry name" value="Formyl transferase, N-terminal domain"/>
    <property type="match status" value="1"/>
</dbReference>
<dbReference type="InterPro" id="IPR036477">
    <property type="entry name" value="Formyl_transf_N_sf"/>
</dbReference>
<comment type="pathway">
    <text evidence="1">Purine metabolism; IMP biosynthesis via de novo pathway; N(2)-formyl-N(1)-(5-phospho-D-ribosyl)glycinamide from N(1)-(5-phospho-D-ribosyl)glycinamide (10-formyl THF route): step 1/1.</text>
</comment>
<evidence type="ECO:0000256" key="5">
    <source>
        <dbReference type="ARBA" id="ARBA00022755"/>
    </source>
</evidence>
<organism evidence="11">
    <name type="scientific">Pseudogymnoascus destructans</name>
    <dbReference type="NCBI Taxonomy" id="655981"/>
    <lineage>
        <taxon>Eukaryota</taxon>
        <taxon>Fungi</taxon>
        <taxon>Dikarya</taxon>
        <taxon>Ascomycota</taxon>
        <taxon>Pezizomycotina</taxon>
        <taxon>Leotiomycetes</taxon>
        <taxon>Thelebolales</taxon>
        <taxon>Thelebolaceae</taxon>
        <taxon>Pseudogymnoascus</taxon>
    </lineage>
</organism>
<dbReference type="InterPro" id="IPR002376">
    <property type="entry name" value="Formyl_transf_N"/>
</dbReference>
<dbReference type="FunFam" id="3.40.50.170:FF:000009">
    <property type="entry name" value="Phosphoribosylglycinamide formyltransferase (Eurofung)"/>
    <property type="match status" value="1"/>
</dbReference>
<evidence type="ECO:0000256" key="6">
    <source>
        <dbReference type="ARBA" id="ARBA00038440"/>
    </source>
</evidence>
<dbReference type="GO" id="GO:0005737">
    <property type="term" value="C:cytoplasm"/>
    <property type="evidence" value="ECO:0007669"/>
    <property type="project" value="TreeGrafter"/>
</dbReference>
<dbReference type="Proteomes" id="UP000077154">
    <property type="component" value="Unassembled WGS sequence"/>
</dbReference>
<evidence type="ECO:0000256" key="8">
    <source>
        <dbReference type="ARBA" id="ARBA00041682"/>
    </source>
</evidence>
<dbReference type="PANTHER" id="PTHR43369">
    <property type="entry name" value="PHOSPHORIBOSYLGLYCINAMIDE FORMYLTRANSFERASE"/>
    <property type="match status" value="1"/>
</dbReference>
<evidence type="ECO:0000256" key="3">
    <source>
        <dbReference type="ARBA" id="ARBA00022076"/>
    </source>
</evidence>
<dbReference type="EC" id="2.1.2.2" evidence="2"/>
<protein>
    <recommendedName>
        <fullName evidence="3">Phosphoribosylglycinamide formyltransferase</fullName>
        <ecNumber evidence="2">2.1.2.2</ecNumber>
    </recommendedName>
    <alternativeName>
        <fullName evidence="8">5'-phosphoribosylglycinamide transformylase</fullName>
    </alternativeName>
    <alternativeName>
        <fullName evidence="7">GAR transformylase</fullName>
    </alternativeName>
</protein>
<dbReference type="Pfam" id="PF00551">
    <property type="entry name" value="Formyl_trans_N"/>
    <property type="match status" value="1"/>
</dbReference>
<reference evidence="11" key="1">
    <citation type="submission" date="2016-03" db="EMBL/GenBank/DDBJ databases">
        <title>Updated assembly of Pseudogymnoascus destructans, the fungus causing white-nose syndrome of bats.</title>
        <authorList>
            <person name="Palmer J.M."/>
            <person name="Drees K.P."/>
            <person name="Foster J.T."/>
            <person name="Lindner D.L."/>
        </authorList>
    </citation>
    <scope>NUCLEOTIDE SEQUENCE [LARGE SCALE GENOMIC DNA]</scope>
    <source>
        <strain evidence="11">20631-21</strain>
    </source>
</reference>
<dbReference type="OrthoDB" id="5575075at2759"/>
<evidence type="ECO:0000256" key="9">
    <source>
        <dbReference type="ARBA" id="ARBA00047664"/>
    </source>
</evidence>
<dbReference type="eggNOG" id="KOG3076">
    <property type="taxonomic scope" value="Eukaryota"/>
</dbReference>
<feature type="domain" description="Formyl transferase N-terminal" evidence="10">
    <location>
        <begin position="10"/>
        <end position="212"/>
    </location>
</feature>
<dbReference type="InterPro" id="IPR004607">
    <property type="entry name" value="GART"/>
</dbReference>